<keyword evidence="3" id="KW-1185">Reference proteome</keyword>
<dbReference type="AlphaFoldDB" id="A0A1I2QV57"/>
<dbReference type="SUPFAM" id="SSF52833">
    <property type="entry name" value="Thioredoxin-like"/>
    <property type="match status" value="1"/>
</dbReference>
<dbReference type="RefSeq" id="WP_090727223.1">
    <property type="nucleotide sequence ID" value="NZ_FOOU01000005.1"/>
</dbReference>
<dbReference type="GO" id="GO:0016853">
    <property type="term" value="F:isomerase activity"/>
    <property type="evidence" value="ECO:0007669"/>
    <property type="project" value="UniProtKB-KW"/>
</dbReference>
<dbReference type="Proteomes" id="UP000198623">
    <property type="component" value="Unassembled WGS sequence"/>
</dbReference>
<sequence>MNDKKSDKIKVDIVSDVVCPWCIVGYKRLEAAINELGLQDRVEIEWQPFELNPDMSGQGENLRAHVLRKYGAKRDDSDKARANISALGAEYGFTFDYFEEMKIVNTRDAHLLLDFAHEEGLQHQLKQRLFAAFFSEHKDVSDRAVLLAEAQSVGLDPAAAALALDDAGRRRRVLNQEVQWQQQGITGVPTVIFNRSSAMTGAHPQGTYKDVLRKLASQ</sequence>
<name>A0A1I2QV57_9GAMM</name>
<organism evidence="2 3">
    <name type="scientific">Neptunomonas qingdaonensis</name>
    <dbReference type="NCBI Taxonomy" id="1045558"/>
    <lineage>
        <taxon>Bacteria</taxon>
        <taxon>Pseudomonadati</taxon>
        <taxon>Pseudomonadota</taxon>
        <taxon>Gammaproteobacteria</taxon>
        <taxon>Oceanospirillales</taxon>
        <taxon>Oceanospirillaceae</taxon>
        <taxon>Neptunomonas</taxon>
    </lineage>
</organism>
<feature type="domain" description="DSBA-like thioredoxin" evidence="1">
    <location>
        <begin position="11"/>
        <end position="212"/>
    </location>
</feature>
<protein>
    <submittedName>
        <fullName evidence="2">Predicted dithiol-disulfide isomerase, DsbA family</fullName>
    </submittedName>
</protein>
<proteinExistence type="predicted"/>
<dbReference type="OrthoDB" id="9799122at2"/>
<dbReference type="Pfam" id="PF01323">
    <property type="entry name" value="DSBA"/>
    <property type="match status" value="1"/>
</dbReference>
<dbReference type="STRING" id="1045558.SAMN05216175_105169"/>
<dbReference type="InterPro" id="IPR036249">
    <property type="entry name" value="Thioredoxin-like_sf"/>
</dbReference>
<dbReference type="Gene3D" id="3.40.30.10">
    <property type="entry name" value="Glutaredoxin"/>
    <property type="match status" value="1"/>
</dbReference>
<evidence type="ECO:0000313" key="2">
    <source>
        <dbReference type="EMBL" id="SFG32178.1"/>
    </source>
</evidence>
<gene>
    <name evidence="2" type="ORF">SAMN05216175_105169</name>
</gene>
<evidence type="ECO:0000259" key="1">
    <source>
        <dbReference type="Pfam" id="PF01323"/>
    </source>
</evidence>
<dbReference type="PANTHER" id="PTHR13887:SF41">
    <property type="entry name" value="THIOREDOXIN SUPERFAMILY PROTEIN"/>
    <property type="match status" value="1"/>
</dbReference>
<dbReference type="EMBL" id="FOOU01000005">
    <property type="protein sequence ID" value="SFG32178.1"/>
    <property type="molecule type" value="Genomic_DNA"/>
</dbReference>
<dbReference type="GO" id="GO:0016491">
    <property type="term" value="F:oxidoreductase activity"/>
    <property type="evidence" value="ECO:0007669"/>
    <property type="project" value="InterPro"/>
</dbReference>
<evidence type="ECO:0000313" key="3">
    <source>
        <dbReference type="Proteomes" id="UP000198623"/>
    </source>
</evidence>
<dbReference type="PANTHER" id="PTHR13887">
    <property type="entry name" value="GLUTATHIONE S-TRANSFERASE KAPPA"/>
    <property type="match status" value="1"/>
</dbReference>
<reference evidence="3" key="1">
    <citation type="submission" date="2016-10" db="EMBL/GenBank/DDBJ databases">
        <authorList>
            <person name="Varghese N."/>
            <person name="Submissions S."/>
        </authorList>
    </citation>
    <scope>NUCLEOTIDE SEQUENCE [LARGE SCALE GENOMIC DNA]</scope>
    <source>
        <strain evidence="3">CGMCC 1.10971</strain>
    </source>
</reference>
<dbReference type="InterPro" id="IPR001853">
    <property type="entry name" value="DSBA-like_thioredoxin_dom"/>
</dbReference>
<dbReference type="CDD" id="cd03024">
    <property type="entry name" value="DsbA_FrnE"/>
    <property type="match status" value="1"/>
</dbReference>
<keyword evidence="2" id="KW-0413">Isomerase</keyword>
<accession>A0A1I2QV57</accession>